<dbReference type="GO" id="GO:0008168">
    <property type="term" value="F:methyltransferase activity"/>
    <property type="evidence" value="ECO:0007669"/>
    <property type="project" value="UniProtKB-KW"/>
</dbReference>
<evidence type="ECO:0000313" key="3">
    <source>
        <dbReference type="EMBL" id="QDZ14780.1"/>
    </source>
</evidence>
<dbReference type="GO" id="GO:0032259">
    <property type="term" value="P:methylation"/>
    <property type="evidence" value="ECO:0007669"/>
    <property type="project" value="UniProtKB-KW"/>
</dbReference>
<dbReference type="AlphaFoldDB" id="A0A5B8M5N0"/>
<name>A0A5B8M5N0_9MICO</name>
<evidence type="ECO:0000256" key="2">
    <source>
        <dbReference type="SAM" id="SignalP"/>
    </source>
</evidence>
<keyword evidence="2" id="KW-0732">Signal</keyword>
<dbReference type="KEGG" id="huw:FPZ11_08435"/>
<dbReference type="EMBL" id="CP042305">
    <property type="protein sequence ID" value="QDZ14780.1"/>
    <property type="molecule type" value="Genomic_DNA"/>
</dbReference>
<evidence type="ECO:0000313" key="4">
    <source>
        <dbReference type="Proteomes" id="UP000320216"/>
    </source>
</evidence>
<protein>
    <submittedName>
        <fullName evidence="3">DNA modification methylase</fullName>
    </submittedName>
</protein>
<accession>A0A5B8M5N0</accession>
<feature type="signal peptide" evidence="2">
    <location>
        <begin position="1"/>
        <end position="22"/>
    </location>
</feature>
<feature type="chain" id="PRO_5039253741" evidence="2">
    <location>
        <begin position="23"/>
        <end position="176"/>
    </location>
</feature>
<dbReference type="PROSITE" id="PS51257">
    <property type="entry name" value="PROKAR_LIPOPROTEIN"/>
    <property type="match status" value="1"/>
</dbReference>
<dbReference type="RefSeq" id="WP_146319995.1">
    <property type="nucleotide sequence ID" value="NZ_CP042305.1"/>
</dbReference>
<proteinExistence type="predicted"/>
<feature type="region of interest" description="Disordered" evidence="1">
    <location>
        <begin position="151"/>
        <end position="176"/>
    </location>
</feature>
<organism evidence="3 4">
    <name type="scientific">Humibacter ginsenosidimutans</name>
    <dbReference type="NCBI Taxonomy" id="2599293"/>
    <lineage>
        <taxon>Bacteria</taxon>
        <taxon>Bacillati</taxon>
        <taxon>Actinomycetota</taxon>
        <taxon>Actinomycetes</taxon>
        <taxon>Micrococcales</taxon>
        <taxon>Microbacteriaceae</taxon>
        <taxon>Humibacter</taxon>
    </lineage>
</organism>
<dbReference type="OrthoDB" id="3267550at2"/>
<reference evidence="3 4" key="1">
    <citation type="submission" date="2019-07" db="EMBL/GenBank/DDBJ databases">
        <title>Full genome sequence of Humibacter sp. WJ7-1.</title>
        <authorList>
            <person name="Im W.-T."/>
        </authorList>
    </citation>
    <scope>NUCLEOTIDE SEQUENCE [LARGE SCALE GENOMIC DNA]</scope>
    <source>
        <strain evidence="3 4">WJ7-1</strain>
    </source>
</reference>
<sequence>MKARVTASIVLALGLAVGMTGCTLITTQDTVHIKEAADGVNGTVGKIDIRDAVVIATSKGAAGNLVATFVNNDDKAHYLSVQLGSKTRSVAVPANGVKKIGASDSDRVEFIGLGSKPGSLIDLYFTYAGVTGTKLRVPVLSSTFPGFEDYAPKPQLTPAPVETPGDTSTGTATPAP</sequence>
<evidence type="ECO:0000256" key="1">
    <source>
        <dbReference type="SAM" id="MobiDB-lite"/>
    </source>
</evidence>
<feature type="compositionally biased region" description="Polar residues" evidence="1">
    <location>
        <begin position="165"/>
        <end position="176"/>
    </location>
</feature>
<keyword evidence="4" id="KW-1185">Reference proteome</keyword>
<keyword evidence="3" id="KW-0808">Transferase</keyword>
<dbReference type="Proteomes" id="UP000320216">
    <property type="component" value="Chromosome"/>
</dbReference>
<gene>
    <name evidence="3" type="ORF">FPZ11_08435</name>
</gene>
<keyword evidence="3" id="KW-0489">Methyltransferase</keyword>